<dbReference type="Proteomes" id="UP000005104">
    <property type="component" value="Chromosome"/>
</dbReference>
<organism evidence="1 2">
    <name type="scientific">Desulfosporosinus youngiae DSM 17734</name>
    <dbReference type="NCBI Taxonomy" id="768710"/>
    <lineage>
        <taxon>Bacteria</taxon>
        <taxon>Bacillati</taxon>
        <taxon>Bacillota</taxon>
        <taxon>Clostridia</taxon>
        <taxon>Eubacteriales</taxon>
        <taxon>Desulfitobacteriaceae</taxon>
        <taxon>Desulfosporosinus</taxon>
    </lineage>
</organism>
<dbReference type="RefSeq" id="WP_007786615.1">
    <property type="nucleotide sequence ID" value="NZ_CM001441.1"/>
</dbReference>
<keyword evidence="2" id="KW-1185">Reference proteome</keyword>
<proteinExistence type="predicted"/>
<evidence type="ECO:0000313" key="2">
    <source>
        <dbReference type="Proteomes" id="UP000005104"/>
    </source>
</evidence>
<dbReference type="HOGENOM" id="CLU_2179601_0_0_9"/>
<dbReference type="OrthoDB" id="1682824at2"/>
<reference evidence="1 2" key="1">
    <citation type="submission" date="2011-11" db="EMBL/GenBank/DDBJ databases">
        <title>The Noncontiguous Finished genome of Desulfosporosinus youngiae DSM 17734.</title>
        <authorList>
            <consortium name="US DOE Joint Genome Institute (JGI-PGF)"/>
            <person name="Lucas S."/>
            <person name="Han J."/>
            <person name="Lapidus A."/>
            <person name="Cheng J.-F."/>
            <person name="Goodwin L."/>
            <person name="Pitluck S."/>
            <person name="Peters L."/>
            <person name="Ovchinnikova G."/>
            <person name="Lu M."/>
            <person name="Land M.L."/>
            <person name="Hauser L."/>
            <person name="Pester M."/>
            <person name="Spring S."/>
            <person name="Ollivier B."/>
            <person name="Rattei T."/>
            <person name="Klenk H.-P."/>
            <person name="Wagner M."/>
            <person name="Loy A."/>
            <person name="Woyke T.J."/>
        </authorList>
    </citation>
    <scope>NUCLEOTIDE SEQUENCE [LARGE SCALE GENOMIC DNA]</scope>
    <source>
        <strain evidence="1 2">DSM 17734</strain>
    </source>
</reference>
<sequence>MTERTAQALWLDYRFLTKEMMKFLSKQDMELFYNLLNQREQLQILIEQTPDNGFIASPEGRSMLSEIQRDSQAIIRAMQIRMGNSKRQHQISEAYGAVSTTAVSQMNRKR</sequence>
<dbReference type="EMBL" id="CM001441">
    <property type="protein sequence ID" value="EHQ91623.1"/>
    <property type="molecule type" value="Genomic_DNA"/>
</dbReference>
<accession>H5XYR7</accession>
<dbReference type="STRING" id="768710.DesyoDRAFT_4669"/>
<name>H5XYR7_9FIRM</name>
<dbReference type="AlphaFoldDB" id="H5XYR7"/>
<protein>
    <recommendedName>
        <fullName evidence="3">Flagellar protein FliT</fullName>
    </recommendedName>
</protein>
<gene>
    <name evidence="1" type="ORF">DesyoDRAFT_4669</name>
</gene>
<dbReference type="eggNOG" id="ENOG503355U">
    <property type="taxonomic scope" value="Bacteria"/>
</dbReference>
<evidence type="ECO:0000313" key="1">
    <source>
        <dbReference type="EMBL" id="EHQ91623.1"/>
    </source>
</evidence>
<evidence type="ECO:0008006" key="3">
    <source>
        <dbReference type="Google" id="ProtNLM"/>
    </source>
</evidence>